<evidence type="ECO:0000313" key="4">
    <source>
        <dbReference type="EMBL" id="BBE32106.1"/>
    </source>
</evidence>
<protein>
    <submittedName>
        <fullName evidence="4">Glycosyl transferase family 1</fullName>
    </submittedName>
</protein>
<dbReference type="Gene3D" id="3.40.50.2000">
    <property type="entry name" value="Glycogen Phosphorylase B"/>
    <property type="match status" value="2"/>
</dbReference>
<feature type="domain" description="Glycosyl transferase family 1" evidence="2">
    <location>
        <begin position="197"/>
        <end position="359"/>
    </location>
</feature>
<reference evidence="4 5" key="1">
    <citation type="submission" date="2018-06" db="EMBL/GenBank/DDBJ databases">
        <title>Genome sequencing of Oceanotoga sp. sy52.</title>
        <authorList>
            <person name="Mori K."/>
        </authorList>
    </citation>
    <scope>NUCLEOTIDE SEQUENCE [LARGE SCALE GENOMIC DNA]</scope>
    <source>
        <strain evidence="5">sy52</strain>
    </source>
</reference>
<keyword evidence="4" id="KW-0808">Transferase</keyword>
<evidence type="ECO:0000256" key="1">
    <source>
        <dbReference type="SAM" id="Coils"/>
    </source>
</evidence>
<dbReference type="InParanoid" id="A0A7G1G9D2"/>
<evidence type="ECO:0000259" key="3">
    <source>
        <dbReference type="Pfam" id="PF13439"/>
    </source>
</evidence>
<sequence>MNIGIFTDTYVPQVNGVVTVIRNLEKGLKEKGHNVYIFTVEHPEAMPMDNVFRLPSIKFIWEPQHRLGVPVSPTITKKVKKLNLDIIHSHTEFSLLTYAKYISKKLKIPTVHTTHTFYEEYLHYVPLFEKVSKFYLKKEMKKICDRQRAVIAPSNKIKNVLLGYDVSKPIEVVPNGIDLSKFYNPEVENIDEKVKIFKKNFGIKDNEKVLVFVGRIAQEKSIDKLLENMKVLNEKRKDIKLLLIGDGPEKHALQKYASKLGIDDKVIFAGYLKWPIEISIAYRASNIFMSASHSEVHPMTFIEAIASGLPVVAYDDPSIDEMILNEVNGYKYKDKSQMWEGVIKILDDEEKRKEMSKKAVEISKNYSMEVFVERMIKVYEKYLR</sequence>
<dbReference type="KEGG" id="ocy:OSSY52_22470"/>
<name>A0A7G1G9D2_9BACT</name>
<organism evidence="4 5">
    <name type="scientific">Tepiditoga spiralis</name>
    <dbReference type="NCBI Taxonomy" id="2108365"/>
    <lineage>
        <taxon>Bacteria</taxon>
        <taxon>Thermotogati</taxon>
        <taxon>Thermotogota</taxon>
        <taxon>Thermotogae</taxon>
        <taxon>Petrotogales</taxon>
        <taxon>Petrotogaceae</taxon>
        <taxon>Tepiditoga</taxon>
    </lineage>
</organism>
<dbReference type="Pfam" id="PF00534">
    <property type="entry name" value="Glycos_transf_1"/>
    <property type="match status" value="1"/>
</dbReference>
<dbReference type="InterPro" id="IPR028098">
    <property type="entry name" value="Glyco_trans_4-like_N"/>
</dbReference>
<accession>A0A7G1G9D2</accession>
<dbReference type="FunCoup" id="A0A7G1G9D2">
    <property type="interactions" value="254"/>
</dbReference>
<dbReference type="Pfam" id="PF13439">
    <property type="entry name" value="Glyco_transf_4"/>
    <property type="match status" value="1"/>
</dbReference>
<dbReference type="CDD" id="cd03817">
    <property type="entry name" value="GT4_UGDG-like"/>
    <property type="match status" value="1"/>
</dbReference>
<dbReference type="GO" id="GO:0016757">
    <property type="term" value="F:glycosyltransferase activity"/>
    <property type="evidence" value="ECO:0007669"/>
    <property type="project" value="InterPro"/>
</dbReference>
<dbReference type="AlphaFoldDB" id="A0A7G1G9D2"/>
<keyword evidence="1" id="KW-0175">Coiled coil</keyword>
<dbReference type="Proteomes" id="UP000516361">
    <property type="component" value="Chromosome"/>
</dbReference>
<evidence type="ECO:0000259" key="2">
    <source>
        <dbReference type="Pfam" id="PF00534"/>
    </source>
</evidence>
<proteinExistence type="predicted"/>
<feature type="domain" description="Glycosyltransferase subfamily 4-like N-terminal" evidence="3">
    <location>
        <begin position="14"/>
        <end position="180"/>
    </location>
</feature>
<dbReference type="InterPro" id="IPR050194">
    <property type="entry name" value="Glycosyltransferase_grp1"/>
</dbReference>
<dbReference type="SUPFAM" id="SSF53756">
    <property type="entry name" value="UDP-Glycosyltransferase/glycogen phosphorylase"/>
    <property type="match status" value="1"/>
</dbReference>
<dbReference type="InterPro" id="IPR001296">
    <property type="entry name" value="Glyco_trans_1"/>
</dbReference>
<feature type="coiled-coil region" evidence="1">
    <location>
        <begin position="215"/>
        <end position="242"/>
    </location>
</feature>
<keyword evidence="5" id="KW-1185">Reference proteome</keyword>
<dbReference type="PANTHER" id="PTHR45947:SF3">
    <property type="entry name" value="SULFOQUINOVOSYL TRANSFERASE SQD2"/>
    <property type="match status" value="1"/>
</dbReference>
<gene>
    <name evidence="4" type="ORF">OSSY52_22470</name>
</gene>
<dbReference type="EMBL" id="AP018712">
    <property type="protein sequence ID" value="BBE32106.1"/>
    <property type="molecule type" value="Genomic_DNA"/>
</dbReference>
<dbReference type="PANTHER" id="PTHR45947">
    <property type="entry name" value="SULFOQUINOVOSYL TRANSFERASE SQD2"/>
    <property type="match status" value="1"/>
</dbReference>
<dbReference type="RefSeq" id="WP_190614961.1">
    <property type="nucleotide sequence ID" value="NZ_AP018712.1"/>
</dbReference>
<evidence type="ECO:0000313" key="5">
    <source>
        <dbReference type="Proteomes" id="UP000516361"/>
    </source>
</evidence>